<evidence type="ECO:0000313" key="2">
    <source>
        <dbReference type="EMBL" id="GAK58319.1"/>
    </source>
</evidence>
<protein>
    <submittedName>
        <fullName evidence="2">Putative nucleotidyltransferase domain protein</fullName>
    </submittedName>
</protein>
<dbReference type="PANTHER" id="PTHR33933:SF1">
    <property type="entry name" value="PROTEIN ADENYLYLTRANSFERASE MNTA-RELATED"/>
    <property type="match status" value="1"/>
</dbReference>
<sequence length="151" mass="17530">MTLNHEFVCILLKNTNTMVFIHKGTYPMKTQQSDAAYLPALPAHIQPQIAQIIRSFANDTKQLLHENIRAEYLFGSYATNRQTPQSDIDILIIVNHFTHDLQRQVSGLAADYSLKYDLYISPIVQDISAWEKNQYYHTLFYRDIIQQGIQL</sequence>
<dbReference type="EMBL" id="DF820467">
    <property type="protein sequence ID" value="GAK58319.1"/>
    <property type="molecule type" value="Genomic_DNA"/>
</dbReference>
<dbReference type="SUPFAM" id="SSF81301">
    <property type="entry name" value="Nucleotidyltransferase"/>
    <property type="match status" value="1"/>
</dbReference>
<evidence type="ECO:0000259" key="1">
    <source>
        <dbReference type="Pfam" id="PF01909"/>
    </source>
</evidence>
<dbReference type="HOGENOM" id="CLU_130257_3_2_0"/>
<dbReference type="Proteomes" id="UP000030661">
    <property type="component" value="Unassembled WGS sequence"/>
</dbReference>
<dbReference type="AlphaFoldDB" id="A0A081C164"/>
<proteinExistence type="predicted"/>
<dbReference type="STRING" id="1499967.U27_05293"/>
<organism evidence="2 3">
    <name type="scientific">Vecturithrix granuli</name>
    <dbReference type="NCBI Taxonomy" id="1499967"/>
    <lineage>
        <taxon>Bacteria</taxon>
        <taxon>Candidatus Moduliflexota</taxon>
        <taxon>Candidatus Vecturitrichia</taxon>
        <taxon>Candidatus Vecturitrichales</taxon>
        <taxon>Candidatus Vecturitrichaceae</taxon>
        <taxon>Candidatus Vecturithrix</taxon>
    </lineage>
</organism>
<keyword evidence="3" id="KW-1185">Reference proteome</keyword>
<reference evidence="2 3" key="1">
    <citation type="journal article" date="2015" name="PeerJ">
        <title>First genomic representation of candidate bacterial phylum KSB3 points to enhanced environmental sensing as a trigger of wastewater bulking.</title>
        <authorList>
            <person name="Sekiguchi Y."/>
            <person name="Ohashi A."/>
            <person name="Parks D.H."/>
            <person name="Yamauchi T."/>
            <person name="Tyson G.W."/>
            <person name="Hugenholtz P."/>
        </authorList>
    </citation>
    <scope>NUCLEOTIDE SEQUENCE [LARGE SCALE GENOMIC DNA]</scope>
</reference>
<evidence type="ECO:0000313" key="3">
    <source>
        <dbReference type="Proteomes" id="UP000030661"/>
    </source>
</evidence>
<dbReference type="eggNOG" id="COG1708">
    <property type="taxonomic scope" value="Bacteria"/>
</dbReference>
<accession>A0A081C164</accession>
<dbReference type="Pfam" id="PF01909">
    <property type="entry name" value="NTP_transf_2"/>
    <property type="match status" value="1"/>
</dbReference>
<gene>
    <name evidence="2" type="ORF">U27_05293</name>
</gene>
<feature type="domain" description="Polymerase nucleotidyl transferase" evidence="1">
    <location>
        <begin position="59"/>
        <end position="116"/>
    </location>
</feature>
<dbReference type="CDD" id="cd05403">
    <property type="entry name" value="NT_KNTase_like"/>
    <property type="match status" value="1"/>
</dbReference>
<dbReference type="InterPro" id="IPR043519">
    <property type="entry name" value="NT_sf"/>
</dbReference>
<dbReference type="Gene3D" id="3.30.460.10">
    <property type="entry name" value="Beta Polymerase, domain 2"/>
    <property type="match status" value="1"/>
</dbReference>
<keyword evidence="2" id="KW-0808">Transferase</keyword>
<dbReference type="GO" id="GO:0016779">
    <property type="term" value="F:nucleotidyltransferase activity"/>
    <property type="evidence" value="ECO:0007669"/>
    <property type="project" value="InterPro"/>
</dbReference>
<dbReference type="PANTHER" id="PTHR33933">
    <property type="entry name" value="NUCLEOTIDYLTRANSFERASE"/>
    <property type="match status" value="1"/>
</dbReference>
<dbReference type="InterPro" id="IPR052548">
    <property type="entry name" value="Type_VII_TA_antitoxin"/>
</dbReference>
<dbReference type="InterPro" id="IPR002934">
    <property type="entry name" value="Polymerase_NTP_transf_dom"/>
</dbReference>
<name>A0A081C164_VECG1</name>